<protein>
    <submittedName>
        <fullName evidence="1">Uncharacterized protein</fullName>
    </submittedName>
</protein>
<dbReference type="AlphaFoldDB" id="J9FQ27"/>
<name>J9FQ27_9ZZZZ</name>
<gene>
    <name evidence="1" type="ORF">EVA_15330</name>
</gene>
<comment type="caution">
    <text evidence="1">The sequence shown here is derived from an EMBL/GenBank/DDBJ whole genome shotgun (WGS) entry which is preliminary data.</text>
</comment>
<dbReference type="EMBL" id="AMCI01005218">
    <property type="protein sequence ID" value="EJW96563.1"/>
    <property type="molecule type" value="Genomic_DNA"/>
</dbReference>
<sequence>MDRAAYRCERYVVSTILKYHFYPFGLLLLVAKYVYAEAILKELLEGFAHVVEVLMVDRLNLRGEIYGGVWISKRLRSKMHPLEGYGLAKELVGLDEFFPHRLYVGK</sequence>
<reference evidence="1" key="1">
    <citation type="journal article" date="2012" name="PLoS ONE">
        <title>Gene sets for utilization of primary and secondary nutrition supplies in the distal gut of endangered iberian lynx.</title>
        <authorList>
            <person name="Alcaide M."/>
            <person name="Messina E."/>
            <person name="Richter M."/>
            <person name="Bargiela R."/>
            <person name="Peplies J."/>
            <person name="Huws S.A."/>
            <person name="Newbold C.J."/>
            <person name="Golyshin P.N."/>
            <person name="Simon M.A."/>
            <person name="Lopez G."/>
            <person name="Yakimov M.M."/>
            <person name="Ferrer M."/>
        </authorList>
    </citation>
    <scope>NUCLEOTIDE SEQUENCE</scope>
</reference>
<evidence type="ECO:0000313" key="1">
    <source>
        <dbReference type="EMBL" id="EJW96563.1"/>
    </source>
</evidence>
<accession>J9FQ27</accession>
<organism evidence="1">
    <name type="scientific">gut metagenome</name>
    <dbReference type="NCBI Taxonomy" id="749906"/>
    <lineage>
        <taxon>unclassified sequences</taxon>
        <taxon>metagenomes</taxon>
        <taxon>organismal metagenomes</taxon>
    </lineage>
</organism>
<proteinExistence type="predicted"/>